<keyword evidence="1" id="KW-0732">Signal</keyword>
<comment type="caution">
    <text evidence="2">The sequence shown here is derived from an EMBL/GenBank/DDBJ whole genome shotgun (WGS) entry which is preliminary data.</text>
</comment>
<gene>
    <name evidence="2" type="ORF">SteCoe_34418</name>
</gene>
<dbReference type="Proteomes" id="UP000187209">
    <property type="component" value="Unassembled WGS sequence"/>
</dbReference>
<feature type="chain" id="PRO_5012187341" evidence="1">
    <location>
        <begin position="20"/>
        <end position="135"/>
    </location>
</feature>
<evidence type="ECO:0000313" key="3">
    <source>
        <dbReference type="Proteomes" id="UP000187209"/>
    </source>
</evidence>
<reference evidence="2 3" key="1">
    <citation type="submission" date="2016-11" db="EMBL/GenBank/DDBJ databases">
        <title>The macronuclear genome of Stentor coeruleus: a giant cell with tiny introns.</title>
        <authorList>
            <person name="Slabodnick M."/>
            <person name="Ruby J.G."/>
            <person name="Reiff S.B."/>
            <person name="Swart E.C."/>
            <person name="Gosai S."/>
            <person name="Prabakaran S."/>
            <person name="Witkowska E."/>
            <person name="Larue G.E."/>
            <person name="Fisher S."/>
            <person name="Freeman R.M."/>
            <person name="Gunawardena J."/>
            <person name="Chu W."/>
            <person name="Stover N.A."/>
            <person name="Gregory B.D."/>
            <person name="Nowacki M."/>
            <person name="Derisi J."/>
            <person name="Roy S.W."/>
            <person name="Marshall W.F."/>
            <person name="Sood P."/>
        </authorList>
    </citation>
    <scope>NUCLEOTIDE SEQUENCE [LARGE SCALE GENOMIC DNA]</scope>
    <source>
        <strain evidence="2">WM001</strain>
    </source>
</reference>
<protein>
    <submittedName>
        <fullName evidence="2">Uncharacterized protein</fullName>
    </submittedName>
</protein>
<evidence type="ECO:0000256" key="1">
    <source>
        <dbReference type="SAM" id="SignalP"/>
    </source>
</evidence>
<name>A0A1R2AUK6_9CILI</name>
<evidence type="ECO:0000313" key="2">
    <source>
        <dbReference type="EMBL" id="OMJ68198.1"/>
    </source>
</evidence>
<organism evidence="2 3">
    <name type="scientific">Stentor coeruleus</name>
    <dbReference type="NCBI Taxonomy" id="5963"/>
    <lineage>
        <taxon>Eukaryota</taxon>
        <taxon>Sar</taxon>
        <taxon>Alveolata</taxon>
        <taxon>Ciliophora</taxon>
        <taxon>Postciliodesmatophora</taxon>
        <taxon>Heterotrichea</taxon>
        <taxon>Heterotrichida</taxon>
        <taxon>Stentoridae</taxon>
        <taxon>Stentor</taxon>
    </lineage>
</organism>
<keyword evidence="3" id="KW-1185">Reference proteome</keyword>
<dbReference type="EMBL" id="MPUH01001367">
    <property type="protein sequence ID" value="OMJ68198.1"/>
    <property type="molecule type" value="Genomic_DNA"/>
</dbReference>
<feature type="signal peptide" evidence="1">
    <location>
        <begin position="1"/>
        <end position="19"/>
    </location>
</feature>
<proteinExistence type="predicted"/>
<sequence length="135" mass="14891">MRASILIAVLGLYAIGVSGELGTGQSCSSSSTFVVTDFTVDPYPPTSGVQMSVNMYGTFSKEMYVSDISIRTRFNGGSWSYKYIDIGQTFNYGQIYTFSFPLTAGTTKGLYENQVGLETKQGSSFSCWDFTYHIY</sequence>
<dbReference type="AlphaFoldDB" id="A0A1R2AUK6"/>
<accession>A0A1R2AUK6</accession>